<feature type="region of interest" description="Disordered" evidence="1">
    <location>
        <begin position="21"/>
        <end position="63"/>
    </location>
</feature>
<feature type="compositionally biased region" description="Basic and acidic residues" evidence="1">
    <location>
        <begin position="297"/>
        <end position="312"/>
    </location>
</feature>
<feature type="compositionally biased region" description="Low complexity" evidence="1">
    <location>
        <begin position="169"/>
        <end position="188"/>
    </location>
</feature>
<feature type="compositionally biased region" description="Polar residues" evidence="1">
    <location>
        <begin position="235"/>
        <end position="247"/>
    </location>
</feature>
<feature type="compositionally biased region" description="Polar residues" evidence="1">
    <location>
        <begin position="354"/>
        <end position="366"/>
    </location>
</feature>
<protein>
    <submittedName>
        <fullName evidence="2">Uncharacterized protein</fullName>
    </submittedName>
</protein>
<proteinExistence type="predicted"/>
<feature type="region of interest" description="Disordered" evidence="1">
    <location>
        <begin position="345"/>
        <end position="394"/>
    </location>
</feature>
<name>A0A9P5N9Y7_GYMJU</name>
<dbReference type="EMBL" id="JADNYJ010000185">
    <property type="protein sequence ID" value="KAF8876213.1"/>
    <property type="molecule type" value="Genomic_DNA"/>
</dbReference>
<sequence>MPPRPVIRDRQTSRPLSAVYIGKGSSHHTGSFTSNVSASPSLQDLSQSASAYSSLIDGTPPNDTARLDRRLEKEMGRKSENILALQKVRSLTHRNQLALDKLSRLSPSPASRSANSNSNLPPNSRSPAPSTTSSSRHSSSASNHNRQLRPPPQELARSGSETERESTTHSHSSAYDHSPSISSSYLSTTPPPATPSHHRHHTTSSSSSSSAAYRRVRQTSAPDSPSKARRMVDDASSSNSNVLTRSPSGMRRHRASLASVSQLQLADFSEEEDGLDQDPTRALSDQSGGMRTATNTARDRERTRDRTLSERDMIIQSALAAAATSRRSPLGSRRRAALPKEFRSDLAGGAEDSPSPNMNATANTGSVRRGLGGTVAAARRRDRERDRDSPEDDRRDNWKVSAYIHVLCPDSTHSSLLTFFCLFSAK</sequence>
<dbReference type="AlphaFoldDB" id="A0A9P5N9Y7"/>
<accession>A0A9P5N9Y7</accession>
<feature type="compositionally biased region" description="Polar residues" evidence="1">
    <location>
        <begin position="27"/>
        <end position="53"/>
    </location>
</feature>
<comment type="caution">
    <text evidence="2">The sequence shown here is derived from an EMBL/GenBank/DDBJ whole genome shotgun (WGS) entry which is preliminary data.</text>
</comment>
<feature type="compositionally biased region" description="Basic and acidic residues" evidence="1">
    <location>
        <begin position="379"/>
        <end position="394"/>
    </location>
</feature>
<feature type="compositionally biased region" description="Low complexity" evidence="1">
    <location>
        <begin position="203"/>
        <end position="213"/>
    </location>
</feature>
<evidence type="ECO:0000313" key="2">
    <source>
        <dbReference type="EMBL" id="KAF8876213.1"/>
    </source>
</evidence>
<feature type="region of interest" description="Disordered" evidence="1">
    <location>
        <begin position="102"/>
        <end position="312"/>
    </location>
</feature>
<reference evidence="2" key="1">
    <citation type="submission" date="2020-11" db="EMBL/GenBank/DDBJ databases">
        <authorList>
            <consortium name="DOE Joint Genome Institute"/>
            <person name="Ahrendt S."/>
            <person name="Riley R."/>
            <person name="Andreopoulos W."/>
            <person name="LaButti K."/>
            <person name="Pangilinan J."/>
            <person name="Ruiz-duenas F.J."/>
            <person name="Barrasa J.M."/>
            <person name="Sanchez-Garcia M."/>
            <person name="Camarero S."/>
            <person name="Miyauchi S."/>
            <person name="Serrano A."/>
            <person name="Linde D."/>
            <person name="Babiker R."/>
            <person name="Drula E."/>
            <person name="Ayuso-Fernandez I."/>
            <person name="Pacheco R."/>
            <person name="Padilla G."/>
            <person name="Ferreira P."/>
            <person name="Barriuso J."/>
            <person name="Kellner H."/>
            <person name="Castanera R."/>
            <person name="Alfaro M."/>
            <person name="Ramirez L."/>
            <person name="Pisabarro A.G."/>
            <person name="Kuo A."/>
            <person name="Tritt A."/>
            <person name="Lipzen A."/>
            <person name="He G."/>
            <person name="Yan M."/>
            <person name="Ng V."/>
            <person name="Cullen D."/>
            <person name="Martin F."/>
            <person name="Rosso M.-N."/>
            <person name="Henrissat B."/>
            <person name="Hibbett D."/>
            <person name="Martinez A.T."/>
            <person name="Grigoriev I.V."/>
        </authorList>
    </citation>
    <scope>NUCLEOTIDE SEQUENCE</scope>
    <source>
        <strain evidence="2">AH 44721</strain>
    </source>
</reference>
<evidence type="ECO:0000313" key="3">
    <source>
        <dbReference type="Proteomes" id="UP000724874"/>
    </source>
</evidence>
<feature type="compositionally biased region" description="Low complexity" evidence="1">
    <location>
        <begin position="104"/>
        <end position="144"/>
    </location>
</feature>
<keyword evidence="3" id="KW-1185">Reference proteome</keyword>
<gene>
    <name evidence="2" type="ORF">CPB84DRAFT_417698</name>
</gene>
<dbReference type="OrthoDB" id="3358078at2759"/>
<organism evidence="2 3">
    <name type="scientific">Gymnopilus junonius</name>
    <name type="common">Spectacular rustgill mushroom</name>
    <name type="synonym">Gymnopilus spectabilis subsp. junonius</name>
    <dbReference type="NCBI Taxonomy" id="109634"/>
    <lineage>
        <taxon>Eukaryota</taxon>
        <taxon>Fungi</taxon>
        <taxon>Dikarya</taxon>
        <taxon>Basidiomycota</taxon>
        <taxon>Agaricomycotina</taxon>
        <taxon>Agaricomycetes</taxon>
        <taxon>Agaricomycetidae</taxon>
        <taxon>Agaricales</taxon>
        <taxon>Agaricineae</taxon>
        <taxon>Hymenogastraceae</taxon>
        <taxon>Gymnopilus</taxon>
    </lineage>
</organism>
<evidence type="ECO:0000256" key="1">
    <source>
        <dbReference type="SAM" id="MobiDB-lite"/>
    </source>
</evidence>
<dbReference type="Proteomes" id="UP000724874">
    <property type="component" value="Unassembled WGS sequence"/>
</dbReference>